<protein>
    <submittedName>
        <fullName evidence="2">Uncharacterized protein</fullName>
    </submittedName>
</protein>
<dbReference type="OrthoDB" id="5229512at2759"/>
<dbReference type="Proteomes" id="UP000777438">
    <property type="component" value="Unassembled WGS sequence"/>
</dbReference>
<keyword evidence="3" id="KW-1185">Reference proteome</keyword>
<sequence>MSTPKLNLLDLPVDILNLILFTLLKSSEPILLCPCSSCPDDIDPLPVLLSHPSLHAIAAPLLFSVNQFVLDATGPHARHIRRRLEADQEASEFTPWEDGGAVDRAPASLLTTRDARRRMANLQVRFERLRAWVHDGFVPLLTDMVFKGSLEHLTIWVRTPEGEKGQQQRQAPRRTGDGTPNLEDDELAMFVRPPLEGLLRVLADPYLLTARLWVDRRRHLLGWCRFHPAGRGMVCGTLRRARIGAGAEWEDEYQEEPPAAAIGKHEEAEPDPEMVEVDWREVLKVVDPGRKDVMVADGMKRWY</sequence>
<evidence type="ECO:0000256" key="1">
    <source>
        <dbReference type="SAM" id="MobiDB-lite"/>
    </source>
</evidence>
<evidence type="ECO:0000313" key="3">
    <source>
        <dbReference type="Proteomes" id="UP000777438"/>
    </source>
</evidence>
<proteinExistence type="predicted"/>
<comment type="caution">
    <text evidence="2">The sequence shown here is derived from an EMBL/GenBank/DDBJ whole genome shotgun (WGS) entry which is preliminary data.</text>
</comment>
<accession>A0A9P8WK66</accession>
<evidence type="ECO:0000313" key="2">
    <source>
        <dbReference type="EMBL" id="KAH6900008.1"/>
    </source>
</evidence>
<feature type="region of interest" description="Disordered" evidence="1">
    <location>
        <begin position="161"/>
        <end position="183"/>
    </location>
</feature>
<dbReference type="EMBL" id="JAGPYM010000001">
    <property type="protein sequence ID" value="KAH6900008.1"/>
    <property type="molecule type" value="Genomic_DNA"/>
</dbReference>
<gene>
    <name evidence="2" type="ORF">B0T10DRAFT_469387</name>
</gene>
<name>A0A9P8WK66_9HYPO</name>
<reference evidence="2 3" key="1">
    <citation type="journal article" date="2021" name="Nat. Commun.">
        <title>Genetic determinants of endophytism in the Arabidopsis root mycobiome.</title>
        <authorList>
            <person name="Mesny F."/>
            <person name="Miyauchi S."/>
            <person name="Thiergart T."/>
            <person name="Pickel B."/>
            <person name="Atanasova L."/>
            <person name="Karlsson M."/>
            <person name="Huettel B."/>
            <person name="Barry K.W."/>
            <person name="Haridas S."/>
            <person name="Chen C."/>
            <person name="Bauer D."/>
            <person name="Andreopoulos W."/>
            <person name="Pangilinan J."/>
            <person name="LaButti K."/>
            <person name="Riley R."/>
            <person name="Lipzen A."/>
            <person name="Clum A."/>
            <person name="Drula E."/>
            <person name="Henrissat B."/>
            <person name="Kohler A."/>
            <person name="Grigoriev I.V."/>
            <person name="Martin F.M."/>
            <person name="Hacquard S."/>
        </authorList>
    </citation>
    <scope>NUCLEOTIDE SEQUENCE [LARGE SCALE GENOMIC DNA]</scope>
    <source>
        <strain evidence="2 3">MPI-CAGE-CH-0241</strain>
    </source>
</reference>
<dbReference type="AlphaFoldDB" id="A0A9P8WK66"/>
<organism evidence="2 3">
    <name type="scientific">Thelonectria olida</name>
    <dbReference type="NCBI Taxonomy" id="1576542"/>
    <lineage>
        <taxon>Eukaryota</taxon>
        <taxon>Fungi</taxon>
        <taxon>Dikarya</taxon>
        <taxon>Ascomycota</taxon>
        <taxon>Pezizomycotina</taxon>
        <taxon>Sordariomycetes</taxon>
        <taxon>Hypocreomycetidae</taxon>
        <taxon>Hypocreales</taxon>
        <taxon>Nectriaceae</taxon>
        <taxon>Thelonectria</taxon>
    </lineage>
</organism>